<dbReference type="InParanoid" id="F2TWI3"/>
<evidence type="ECO:0000256" key="2">
    <source>
        <dbReference type="ARBA" id="ARBA00022837"/>
    </source>
</evidence>
<dbReference type="Pfam" id="PF00884">
    <property type="entry name" value="Sulfatase"/>
    <property type="match status" value="1"/>
</dbReference>
<organism evidence="7">
    <name type="scientific">Salpingoeca rosetta (strain ATCC 50818 / BSB-021)</name>
    <dbReference type="NCBI Taxonomy" id="946362"/>
    <lineage>
        <taxon>Eukaryota</taxon>
        <taxon>Choanoflagellata</taxon>
        <taxon>Craspedida</taxon>
        <taxon>Salpingoecidae</taxon>
        <taxon>Salpingoeca</taxon>
    </lineage>
</organism>
<dbReference type="PANTHER" id="PTHR10342:SF274">
    <property type="entry name" value="ARYLSULFATASE B"/>
    <property type="match status" value="1"/>
</dbReference>
<feature type="signal peptide" evidence="4">
    <location>
        <begin position="1"/>
        <end position="24"/>
    </location>
</feature>
<evidence type="ECO:0000256" key="1">
    <source>
        <dbReference type="ARBA" id="ARBA00022723"/>
    </source>
</evidence>
<keyword evidence="7" id="KW-1185">Reference proteome</keyword>
<dbReference type="Gene3D" id="3.40.720.10">
    <property type="entry name" value="Alkaline Phosphatase, subunit A"/>
    <property type="match status" value="1"/>
</dbReference>
<evidence type="ECO:0000313" key="6">
    <source>
        <dbReference type="EMBL" id="EGD72429.1"/>
    </source>
</evidence>
<reference evidence="6" key="1">
    <citation type="submission" date="2009-08" db="EMBL/GenBank/DDBJ databases">
        <title>Annotation of Salpingoeca rosetta.</title>
        <authorList>
            <consortium name="The Broad Institute Genome Sequencing Platform"/>
            <person name="Russ C."/>
            <person name="Cuomo C."/>
            <person name="Burger G."/>
            <person name="Gray M.W."/>
            <person name="Holland P.W.H."/>
            <person name="King N."/>
            <person name="Lang F.B.F."/>
            <person name="Roger A.J."/>
            <person name="Ruiz-Trillo I."/>
            <person name="Young S.K."/>
            <person name="Zeng Q."/>
            <person name="Gargeya S."/>
            <person name="Alvarado L."/>
            <person name="Berlin A."/>
            <person name="Chapman S.B."/>
            <person name="Chen Z."/>
            <person name="Freedman E."/>
            <person name="Gellesch M."/>
            <person name="Goldberg J."/>
            <person name="Griggs A."/>
            <person name="Gujja S."/>
            <person name="Heilman E."/>
            <person name="Heiman D."/>
            <person name="Howarth C."/>
            <person name="Mehta T."/>
            <person name="Neiman D."/>
            <person name="Pearson M."/>
            <person name="Roberts A."/>
            <person name="Saif S."/>
            <person name="Shea T."/>
            <person name="Shenoy N."/>
            <person name="Sisk P."/>
            <person name="Stolte C."/>
            <person name="Sykes S."/>
            <person name="White J."/>
            <person name="Yandava C."/>
            <person name="Haas B."/>
            <person name="Nusbaum C."/>
            <person name="Birren B."/>
        </authorList>
    </citation>
    <scope>NUCLEOTIDE SEQUENCE [LARGE SCALE GENOMIC DNA]</scope>
    <source>
        <strain evidence="6">ATCC 50818</strain>
    </source>
</reference>
<dbReference type="RefSeq" id="XP_004998998.1">
    <property type="nucleotide sequence ID" value="XM_004998941.1"/>
</dbReference>
<gene>
    <name evidence="6" type="ORF">PTSG_00448</name>
</gene>
<keyword evidence="4" id="KW-0732">Signal</keyword>
<evidence type="ECO:0000256" key="4">
    <source>
        <dbReference type="SAM" id="SignalP"/>
    </source>
</evidence>
<evidence type="ECO:0000313" key="7">
    <source>
        <dbReference type="Proteomes" id="UP000007799"/>
    </source>
</evidence>
<accession>F2TWI3</accession>
<dbReference type="PANTHER" id="PTHR10342">
    <property type="entry name" value="ARYLSULFATASE"/>
    <property type="match status" value="1"/>
</dbReference>
<dbReference type="Proteomes" id="UP000007799">
    <property type="component" value="Unassembled WGS sequence"/>
</dbReference>
<dbReference type="InterPro" id="IPR017850">
    <property type="entry name" value="Alkaline_phosphatase_core_sf"/>
</dbReference>
<dbReference type="eggNOG" id="KOG3867">
    <property type="taxonomic scope" value="Eukaryota"/>
</dbReference>
<sequence length="540" mass="60020">MMTTRRVVVGLLLFVLMAAGHVHGKQQKQPHIIFFLTDDLGWNAPSFHNNEIITPTLHHLHANGVELYSHYTYMFCSPTRASFLTGRFPYKHEMTNTNLLPPTRMLGLDLSYTTLADKLKQANYSTHHIGKWHLGMYKKEYTPRYRGFDTTFGFLTGGENHYTQRAFVSPPAVDLWDEEAPAYGMNGTWTGKMFTDAALDIIRNNAQLRNATGDAPPLFIYFALHDVHAPTQSPVRLAQLYNFTGDDAGLKSTFYGMISGVDEAVRNVTDALKAAGMWNDTLLVWTSDNGSPTMGSFNGGCKNVVPDSRGGACMCGSNYPLRGSKHTNFEGGVRTPTFVSGPVLPAHMRGKRLDGLMHVCDWYSTLCSVAGVDPADPGGIAPLDAIDMWPYISGAVSESPRDFIVHDHRMFTSNITGAIRKGDWKLFVDPDMKWANWFGFFAPNASVPDPPKETLQCPRESPCLFNIKKDMTEQHNVAKEHPLVVMEMLALFDSLNNEYHPPKDAAPTNSTAFYAYVNAHNGFLGPFMSPYAAPEDDGQQ</sequence>
<dbReference type="AlphaFoldDB" id="F2TWI3"/>
<evidence type="ECO:0000259" key="5">
    <source>
        <dbReference type="Pfam" id="PF00884"/>
    </source>
</evidence>
<dbReference type="InterPro" id="IPR000917">
    <property type="entry name" value="Sulfatase_N"/>
</dbReference>
<dbReference type="GO" id="GO:0046872">
    <property type="term" value="F:metal ion binding"/>
    <property type="evidence" value="ECO:0007669"/>
    <property type="project" value="UniProtKB-KW"/>
</dbReference>
<dbReference type="STRING" id="946362.F2TWI3"/>
<dbReference type="CDD" id="cd16029">
    <property type="entry name" value="4-S"/>
    <property type="match status" value="1"/>
</dbReference>
<dbReference type="InterPro" id="IPR047115">
    <property type="entry name" value="ARSB"/>
</dbReference>
<dbReference type="GeneID" id="16067878"/>
<keyword evidence="1" id="KW-0479">Metal-binding</keyword>
<name>F2TWI3_SALR5</name>
<dbReference type="OrthoDB" id="103349at2759"/>
<keyword evidence="3" id="KW-0325">Glycoprotein</keyword>
<feature type="chain" id="PRO_5003290480" description="Sulfatase N-terminal domain-containing protein" evidence="4">
    <location>
        <begin position="25"/>
        <end position="540"/>
    </location>
</feature>
<feature type="domain" description="Sulfatase N-terminal" evidence="5">
    <location>
        <begin position="30"/>
        <end position="372"/>
    </location>
</feature>
<dbReference type="SUPFAM" id="SSF53649">
    <property type="entry name" value="Alkaline phosphatase-like"/>
    <property type="match status" value="1"/>
</dbReference>
<dbReference type="Gene3D" id="3.30.1120.10">
    <property type="match status" value="1"/>
</dbReference>
<dbReference type="EMBL" id="GL832955">
    <property type="protein sequence ID" value="EGD72429.1"/>
    <property type="molecule type" value="Genomic_DNA"/>
</dbReference>
<dbReference type="KEGG" id="sre:PTSG_00448"/>
<evidence type="ECO:0000256" key="3">
    <source>
        <dbReference type="ARBA" id="ARBA00023180"/>
    </source>
</evidence>
<proteinExistence type="predicted"/>
<dbReference type="OMA" id="MYSTQMY"/>
<protein>
    <recommendedName>
        <fullName evidence="5">Sulfatase N-terminal domain-containing protein</fullName>
    </recommendedName>
</protein>
<dbReference type="GO" id="GO:0008484">
    <property type="term" value="F:sulfuric ester hydrolase activity"/>
    <property type="evidence" value="ECO:0007669"/>
    <property type="project" value="InterPro"/>
</dbReference>
<keyword evidence="2" id="KW-0106">Calcium</keyword>